<gene>
    <name evidence="2" type="ORF">MNOR_LOCUS38946</name>
</gene>
<proteinExistence type="predicted"/>
<feature type="non-terminal residue" evidence="2">
    <location>
        <position position="1"/>
    </location>
</feature>
<evidence type="ECO:0000313" key="3">
    <source>
        <dbReference type="Proteomes" id="UP001497623"/>
    </source>
</evidence>
<dbReference type="GO" id="GO:0005813">
    <property type="term" value="C:centrosome"/>
    <property type="evidence" value="ECO:0007669"/>
    <property type="project" value="TreeGrafter"/>
</dbReference>
<feature type="non-terminal residue" evidence="2">
    <location>
        <position position="102"/>
    </location>
</feature>
<dbReference type="GO" id="GO:1905515">
    <property type="term" value="P:non-motile cilium assembly"/>
    <property type="evidence" value="ECO:0007669"/>
    <property type="project" value="InterPro"/>
</dbReference>
<dbReference type="GO" id="GO:0005113">
    <property type="term" value="F:patched binding"/>
    <property type="evidence" value="ECO:0007669"/>
    <property type="project" value="TreeGrafter"/>
</dbReference>
<accession>A0AAV2SLE3</accession>
<dbReference type="Pfam" id="PF23304">
    <property type="entry name" value="GAE_BBS1"/>
    <property type="match status" value="1"/>
</dbReference>
<keyword evidence="3" id="KW-1185">Reference proteome</keyword>
<name>A0AAV2SLE3_MEGNR</name>
<sequence>FVDQTMRERENCILMHRVFQHDLYRLRLNTARAYVQALETSSNPISLSNTEPLKLSAQVLGLGPTFKLRVELQNTSPATPSLHLAIIFHCDDRIYTVQRSFV</sequence>
<dbReference type="PANTHER" id="PTHR20870">
    <property type="entry name" value="BARDET-BIEDL SYNDROME 1 PROTEIN"/>
    <property type="match status" value="1"/>
</dbReference>
<dbReference type="GO" id="GO:0005930">
    <property type="term" value="C:axoneme"/>
    <property type="evidence" value="ECO:0007669"/>
    <property type="project" value="TreeGrafter"/>
</dbReference>
<organism evidence="2 3">
    <name type="scientific">Meganyctiphanes norvegica</name>
    <name type="common">Northern krill</name>
    <name type="synonym">Thysanopoda norvegica</name>
    <dbReference type="NCBI Taxonomy" id="48144"/>
    <lineage>
        <taxon>Eukaryota</taxon>
        <taxon>Metazoa</taxon>
        <taxon>Ecdysozoa</taxon>
        <taxon>Arthropoda</taxon>
        <taxon>Crustacea</taxon>
        <taxon>Multicrustacea</taxon>
        <taxon>Malacostraca</taxon>
        <taxon>Eumalacostraca</taxon>
        <taxon>Eucarida</taxon>
        <taxon>Euphausiacea</taxon>
        <taxon>Euphausiidae</taxon>
        <taxon>Meganyctiphanes</taxon>
    </lineage>
</organism>
<dbReference type="GO" id="GO:0061512">
    <property type="term" value="P:protein localization to cilium"/>
    <property type="evidence" value="ECO:0007669"/>
    <property type="project" value="TreeGrafter"/>
</dbReference>
<evidence type="ECO:0000259" key="1">
    <source>
        <dbReference type="Pfam" id="PF23304"/>
    </source>
</evidence>
<protein>
    <recommendedName>
        <fullName evidence="1">Bardet-Biedl syndrome 1 protein GAE domain-containing protein</fullName>
    </recommendedName>
</protein>
<dbReference type="Proteomes" id="UP001497623">
    <property type="component" value="Unassembled WGS sequence"/>
</dbReference>
<dbReference type="InterPro" id="IPR028784">
    <property type="entry name" value="BBS1"/>
</dbReference>
<dbReference type="InterPro" id="IPR056419">
    <property type="entry name" value="GAE_BBS1"/>
</dbReference>
<dbReference type="AlphaFoldDB" id="A0AAV2SLE3"/>
<comment type="caution">
    <text evidence="2">The sequence shown here is derived from an EMBL/GenBank/DDBJ whole genome shotgun (WGS) entry which is preliminary data.</text>
</comment>
<dbReference type="GO" id="GO:0005119">
    <property type="term" value="F:smoothened binding"/>
    <property type="evidence" value="ECO:0007669"/>
    <property type="project" value="TreeGrafter"/>
</dbReference>
<dbReference type="GO" id="GO:0034464">
    <property type="term" value="C:BBSome"/>
    <property type="evidence" value="ECO:0007669"/>
    <property type="project" value="InterPro"/>
</dbReference>
<dbReference type="PANTHER" id="PTHR20870:SF0">
    <property type="entry name" value="BARDET-BIEDL SYNDROME 1 PROTEIN"/>
    <property type="match status" value="1"/>
</dbReference>
<reference evidence="2 3" key="1">
    <citation type="submission" date="2024-05" db="EMBL/GenBank/DDBJ databases">
        <authorList>
            <person name="Wallberg A."/>
        </authorList>
    </citation>
    <scope>NUCLEOTIDE SEQUENCE [LARGE SCALE GENOMIC DNA]</scope>
</reference>
<feature type="domain" description="Bardet-Biedl syndrome 1 protein GAE" evidence="1">
    <location>
        <begin position="53"/>
        <end position="101"/>
    </location>
</feature>
<dbReference type="EMBL" id="CAXKWB010094405">
    <property type="protein sequence ID" value="CAL4218924.1"/>
    <property type="molecule type" value="Genomic_DNA"/>
</dbReference>
<evidence type="ECO:0000313" key="2">
    <source>
        <dbReference type="EMBL" id="CAL4218924.1"/>
    </source>
</evidence>